<evidence type="ECO:0000313" key="3">
    <source>
        <dbReference type="Proteomes" id="UP000317938"/>
    </source>
</evidence>
<comment type="caution">
    <text evidence="2">The sequence shown here is derived from an EMBL/GenBank/DDBJ whole genome shotgun (WGS) entry which is preliminary data.</text>
</comment>
<organism evidence="2 3">
    <name type="scientific">Pseudoalteromonas neustonica</name>
    <dbReference type="NCBI Taxonomy" id="1840331"/>
    <lineage>
        <taxon>Bacteria</taxon>
        <taxon>Pseudomonadati</taxon>
        <taxon>Pseudomonadota</taxon>
        <taxon>Gammaproteobacteria</taxon>
        <taxon>Alteromonadales</taxon>
        <taxon>Pseudoalteromonadaceae</taxon>
        <taxon>Pseudoalteromonas</taxon>
    </lineage>
</organism>
<feature type="signal peptide" evidence="1">
    <location>
        <begin position="1"/>
        <end position="22"/>
    </location>
</feature>
<reference evidence="2 3" key="1">
    <citation type="submission" date="2019-07" db="EMBL/GenBank/DDBJ databases">
        <title>Diversity of Bacteria from Kongsfjorden, Arctic.</title>
        <authorList>
            <person name="Yu Y."/>
        </authorList>
    </citation>
    <scope>NUCLEOTIDE SEQUENCE [LARGE SCALE GENOMIC DNA]</scope>
    <source>
        <strain evidence="2 3">SM1927</strain>
    </source>
</reference>
<sequence>MHYAITAIIFSLLLTLSPHGLASNDNILSSPMWLNVTPNVHLDKSQQAMYFEAKQSRYLWLAKGQWLELDSTTFNSFIYSSGTSHLAQQRLNVSRDFICEQAKCQLPIASYNRILKITNHLDEGVTLTAMVGETNRHRDSFRRAVKLPRAVTRLQYGQNIEHYYHFKAGEKVKLYFQHAKKLKLTVRKDLLNKDINGKVYTYVNEQPISVLGVIASRASEYSDQHIGLANTDYLAIDKGEYLTIRSETDAYIKLEQNHRAIFDDRAMDKQQERLFQPYWVNNLDNTLRAIYSQHDLSQLNNSPYQSGELLSQRRYQDLLSTISSRDFLVPKSQDKAYFNSQFKQFDSFSGLRMVDDTGYPVLSEHYAQIHQLGQQQHQFSLNNKQRVRTTITLHARSSVDSQLLVRSGNLKWHLTLLKSENFAAFELNVPLTTTQLSIQNLQQQRQPIEYVMQSDQLLDLPNNELLYAQAGTLKEKSNLIHNLLAQQISQIGDEFTAALLPYKPLKTKTAAITSTDTMHWQHQLGEAQYLMAEHPLQALQLIKKLVNVPNTDIAIKAWQLRLTILMAQGRDALAKSYLEGLYKSSQEVAIKSYAGNQLIQQYQALEQDYKLQGLCANALDLLAPCRNILIALAIKQQKNLLALWLSHDLPNQAALQTSFAKLNWRDYSEADIQQPSYELDYPGTQTLASPTGLIQALVVNKSQAVTFKAQSQPLTIALRARSTSVQNGQYKMSWLFAQQTSQSSKSAQHTVLPIFSDINSQTLLRNDAQPLSISSDALITLQAGESVRLYSDQQTFISYKILSQPLTTTYNYQNMATRYFWQTPFMALLYDTDINMQTLLNNTLFKLADKTLTTNEYTQVLAKVNALSLPPQLAQLFSRIQSYGQWVPLQDYTDFAGTQLIAVDSQDESSYSDQLLRTSSQGGFTQGLVLRPHHDLHIDLSQTRSEQIRLNFHFSVAELSAAADLSQGNVANVAIKLATSEKVWSIQPDKPTAFGFNKTELTDNVLSLQWLNPYLSQMMTISAQEYRNGRWYDLPLSNNLLFYTVLPERHLIAQLPADRLVKLEQMLPSSIVGEFEQRLERSFFHPAGKIEVSTDSIKHVRLYTWQLSESNHKISNFEAEQNSFANTVIYQLPVAQRALQTEVAQFHPDNLSWQAFINYDRRGIFESSENVPIRHSMDVGARFRLSDDENWYRLDLTYSLSEQDSELFSIDGYHSWQDHDSPWYVDSALQTTWQPSQAGTDSQYAFNTYVQIGQIWRIDESHRHQWQISPFYSYSSANIEDFLFDPKLNSDIYNFYREDHPHGWRGEYQYRYQPWVDSYFNFLAGSTSNADWTSLDILRFGASWHQYYQGQIFQAGLTSYYKFADKHRPNSTWQYITSVGWRKQLPLGNFSQGWIKVRWDQDWFRNDHNISLEFSTGNIADTGFGVFSHDEIIFESLQLNHFLEQN</sequence>
<keyword evidence="1" id="KW-0732">Signal</keyword>
<gene>
    <name evidence="2" type="ORF">FQP85_09825</name>
</gene>
<feature type="chain" id="PRO_5045699910" evidence="1">
    <location>
        <begin position="23"/>
        <end position="1446"/>
    </location>
</feature>
<evidence type="ECO:0000313" key="2">
    <source>
        <dbReference type="EMBL" id="TVU83478.1"/>
    </source>
</evidence>
<accession>A0ABY3FDQ2</accession>
<proteinExistence type="predicted"/>
<keyword evidence="3" id="KW-1185">Reference proteome</keyword>
<protein>
    <submittedName>
        <fullName evidence="2">Autotransporter outer membrane beta-barrel domain-containing protein</fullName>
    </submittedName>
</protein>
<name>A0ABY3FDQ2_9GAMM</name>
<evidence type="ECO:0000256" key="1">
    <source>
        <dbReference type="SAM" id="SignalP"/>
    </source>
</evidence>
<dbReference type="Proteomes" id="UP000317938">
    <property type="component" value="Unassembled WGS sequence"/>
</dbReference>
<dbReference type="EMBL" id="VNFF01000008">
    <property type="protein sequence ID" value="TVU83478.1"/>
    <property type="molecule type" value="Genomic_DNA"/>
</dbReference>